<sequence length="256" mass="28550">MKVQVLVPLSLVVSVALLGLMKFRQKDQDVEMKRNRFVNIKLRVSDDVLREYQRSRSETEESLAKITAEQKTLLVGASRRQVEVDEAKRKMEICRDTEKNAKNELESAQSEFNNFKAEADKDTSSWKTEVETLKQQLAEQSAICDFVKKDSQLGSKLCAGKVETPKEIPKADAQKQEEAKAEAPKQEEAKAEAPTPEEAKAEAPKPEEAKAEAPKPEEAKAEAPKPEEAKAEAPKPEEAKAEAPKPEEAKAVPEKR</sequence>
<keyword evidence="1" id="KW-0175">Coiled coil</keyword>
<dbReference type="Proteomes" id="UP000694558">
    <property type="component" value="Chromosome 1"/>
</dbReference>
<gene>
    <name evidence="5" type="primary">zgc:174935</name>
    <name evidence="4" type="ORF">F2P81_001935</name>
</gene>
<reference evidence="5" key="2">
    <citation type="submission" date="2020-05" db="EMBL/GenBank/DDBJ databases">
        <authorList>
            <person name="Moser M."/>
        </authorList>
    </citation>
    <scope>NUCLEOTIDE SEQUENCE [LARGE SCALE GENOMIC DNA]</scope>
</reference>
<feature type="signal peptide" evidence="3">
    <location>
        <begin position="1"/>
        <end position="17"/>
    </location>
</feature>
<feature type="compositionally biased region" description="Basic and acidic residues" evidence="2">
    <location>
        <begin position="163"/>
        <end position="256"/>
    </location>
</feature>
<name>A0A6A4TCS2_SCOMX</name>
<feature type="chain" id="PRO_5044628711" evidence="3">
    <location>
        <begin position="18"/>
        <end position="256"/>
    </location>
</feature>
<dbReference type="GeneTree" id="ENSGT00620000088774"/>
<organism evidence="4 6">
    <name type="scientific">Scophthalmus maximus</name>
    <name type="common">Turbot</name>
    <name type="synonym">Psetta maxima</name>
    <dbReference type="NCBI Taxonomy" id="52904"/>
    <lineage>
        <taxon>Eukaryota</taxon>
        <taxon>Metazoa</taxon>
        <taxon>Chordata</taxon>
        <taxon>Craniata</taxon>
        <taxon>Vertebrata</taxon>
        <taxon>Euteleostomi</taxon>
        <taxon>Actinopterygii</taxon>
        <taxon>Neopterygii</taxon>
        <taxon>Teleostei</taxon>
        <taxon>Neoteleostei</taxon>
        <taxon>Acanthomorphata</taxon>
        <taxon>Carangaria</taxon>
        <taxon>Pleuronectiformes</taxon>
        <taxon>Pleuronectoidei</taxon>
        <taxon>Scophthalmidae</taxon>
        <taxon>Scophthalmus</taxon>
    </lineage>
</organism>
<protein>
    <submittedName>
        <fullName evidence="5">Zgc:174935</fullName>
    </submittedName>
</protein>
<reference evidence="4 6" key="1">
    <citation type="submission" date="2019-06" db="EMBL/GenBank/DDBJ databases">
        <title>Draft genomes of female and male turbot (Scophthalmus maximus).</title>
        <authorList>
            <person name="Xu H."/>
            <person name="Xu X.-W."/>
            <person name="Shao C."/>
            <person name="Chen S."/>
        </authorList>
    </citation>
    <scope>NUCLEOTIDE SEQUENCE [LARGE SCALE GENOMIC DNA]</scope>
    <source>
        <strain evidence="4">Ysfricsl-2016a</strain>
        <tissue evidence="4">Blood</tissue>
    </source>
</reference>
<dbReference type="EMBL" id="VEVO01000002">
    <property type="protein sequence ID" value="KAF0045406.1"/>
    <property type="molecule type" value="Genomic_DNA"/>
</dbReference>
<feature type="region of interest" description="Disordered" evidence="2">
    <location>
        <begin position="158"/>
        <end position="256"/>
    </location>
</feature>
<dbReference type="Proteomes" id="UP000438429">
    <property type="component" value="Unassembled WGS sequence"/>
</dbReference>
<evidence type="ECO:0000313" key="6">
    <source>
        <dbReference type="Proteomes" id="UP000438429"/>
    </source>
</evidence>
<evidence type="ECO:0000313" key="4">
    <source>
        <dbReference type="EMBL" id="KAF0045406.1"/>
    </source>
</evidence>
<reference evidence="5" key="4">
    <citation type="submission" date="2025-05" db="UniProtKB">
        <authorList>
            <consortium name="Ensembl"/>
        </authorList>
    </citation>
    <scope>IDENTIFICATION</scope>
</reference>
<evidence type="ECO:0000256" key="2">
    <source>
        <dbReference type="SAM" id="MobiDB-lite"/>
    </source>
</evidence>
<evidence type="ECO:0000256" key="3">
    <source>
        <dbReference type="SAM" id="SignalP"/>
    </source>
</evidence>
<keyword evidence="3" id="KW-0732">Signal</keyword>
<evidence type="ECO:0000313" key="5">
    <source>
        <dbReference type="Ensembl" id="ENSSMAP00000058853.1"/>
    </source>
</evidence>
<dbReference type="Ensembl" id="ENSSMAT00000041716.1">
    <property type="protein sequence ID" value="ENSSMAP00000058853.1"/>
    <property type="gene ID" value="ENSSMAG00000021970.1"/>
</dbReference>
<dbReference type="AlphaFoldDB" id="A0A6A4TCS2"/>
<evidence type="ECO:0000256" key="1">
    <source>
        <dbReference type="SAM" id="Coils"/>
    </source>
</evidence>
<proteinExistence type="predicted"/>
<reference evidence="5" key="3">
    <citation type="submission" date="2023-05" db="EMBL/GenBank/DDBJ databases">
        <title>High-quality long-read genome of Scophthalmus maximus.</title>
        <authorList>
            <person name="Lien S."/>
            <person name="Martinez P."/>
        </authorList>
    </citation>
    <scope>NUCLEOTIDE SEQUENCE [LARGE SCALE GENOMIC DNA]</scope>
</reference>
<feature type="coiled-coil region" evidence="1">
    <location>
        <begin position="49"/>
        <end position="118"/>
    </location>
</feature>
<accession>A0A6A4TCS2</accession>